<dbReference type="RefSeq" id="WP_145359204.1">
    <property type="nucleotide sequence ID" value="NZ_CP036265.1"/>
</dbReference>
<sequence precursor="true">MKMFSLVAVAALCCSGSVANAGLFGHGDASCAAPCAPTCAAPAYSTCDTGCTSYAPSYNYCCEKPSLCERLFGGAKKGFGLFDCFKKDDCCCQPTYCAPTCAAPCGDVCGNGCGDVCGAVPTCAAPCASSCGDYVAPSCAAPCGEGCGDACGNGAGYVAPTCAAPCGCN</sequence>
<dbReference type="EMBL" id="CP036265">
    <property type="protein sequence ID" value="QDT16372.1"/>
    <property type="molecule type" value="Genomic_DNA"/>
</dbReference>
<evidence type="ECO:0000313" key="2">
    <source>
        <dbReference type="EMBL" id="QDT16372.1"/>
    </source>
</evidence>
<name>A0A517PAH9_9PLAN</name>
<dbReference type="AlphaFoldDB" id="A0A517PAH9"/>
<feature type="chain" id="PRO_5021912785" description="Stigma-specific protein, Stig1" evidence="1">
    <location>
        <begin position="22"/>
        <end position="169"/>
    </location>
</feature>
<keyword evidence="1" id="KW-0732">Signal</keyword>
<dbReference type="KEGG" id="acaf:CA12_24730"/>
<reference evidence="2 3" key="1">
    <citation type="submission" date="2019-02" db="EMBL/GenBank/DDBJ databases">
        <title>Deep-cultivation of Planctomycetes and their phenomic and genomic characterization uncovers novel biology.</title>
        <authorList>
            <person name="Wiegand S."/>
            <person name="Jogler M."/>
            <person name="Boedeker C."/>
            <person name="Pinto D."/>
            <person name="Vollmers J."/>
            <person name="Rivas-Marin E."/>
            <person name="Kohn T."/>
            <person name="Peeters S.H."/>
            <person name="Heuer A."/>
            <person name="Rast P."/>
            <person name="Oberbeckmann S."/>
            <person name="Bunk B."/>
            <person name="Jeske O."/>
            <person name="Meyerdierks A."/>
            <person name="Storesund J.E."/>
            <person name="Kallscheuer N."/>
            <person name="Luecker S."/>
            <person name="Lage O.M."/>
            <person name="Pohl T."/>
            <person name="Merkel B.J."/>
            <person name="Hornburger P."/>
            <person name="Mueller R.-W."/>
            <person name="Bruemmer F."/>
            <person name="Labrenz M."/>
            <person name="Spormann A.M."/>
            <person name="Op den Camp H."/>
            <person name="Overmann J."/>
            <person name="Amann R."/>
            <person name="Jetten M.S.M."/>
            <person name="Mascher T."/>
            <person name="Medema M.H."/>
            <person name="Devos D.P."/>
            <person name="Kaster A.-K."/>
            <person name="Ovreas L."/>
            <person name="Rohde M."/>
            <person name="Galperin M.Y."/>
            <person name="Jogler C."/>
        </authorList>
    </citation>
    <scope>NUCLEOTIDE SEQUENCE [LARGE SCALE GENOMIC DNA]</scope>
    <source>
        <strain evidence="2 3">CA12</strain>
    </source>
</reference>
<feature type="signal peptide" evidence="1">
    <location>
        <begin position="1"/>
        <end position="21"/>
    </location>
</feature>
<proteinExistence type="predicted"/>
<protein>
    <recommendedName>
        <fullName evidence="4">Stigma-specific protein, Stig1</fullName>
    </recommendedName>
</protein>
<evidence type="ECO:0008006" key="4">
    <source>
        <dbReference type="Google" id="ProtNLM"/>
    </source>
</evidence>
<accession>A0A517PAH9</accession>
<organism evidence="2 3">
    <name type="scientific">Alienimonas californiensis</name>
    <dbReference type="NCBI Taxonomy" id="2527989"/>
    <lineage>
        <taxon>Bacteria</taxon>
        <taxon>Pseudomonadati</taxon>
        <taxon>Planctomycetota</taxon>
        <taxon>Planctomycetia</taxon>
        <taxon>Planctomycetales</taxon>
        <taxon>Planctomycetaceae</taxon>
        <taxon>Alienimonas</taxon>
    </lineage>
</organism>
<evidence type="ECO:0000256" key="1">
    <source>
        <dbReference type="SAM" id="SignalP"/>
    </source>
</evidence>
<keyword evidence="3" id="KW-1185">Reference proteome</keyword>
<dbReference type="Proteomes" id="UP000318741">
    <property type="component" value="Chromosome"/>
</dbReference>
<gene>
    <name evidence="2" type="ORF">CA12_24730</name>
</gene>
<evidence type="ECO:0000313" key="3">
    <source>
        <dbReference type="Proteomes" id="UP000318741"/>
    </source>
</evidence>